<sequence length="912" mass="102645">MISGFSGSCRHFSIFIIRRLLSTQQRNLSRNVPPYENPDRSYMELSQKFYESMKTCAKIQSRPLAQGLHCQLITTGLDISTFVKNNLVTMYSGCGLVHDASLVFNEIELKNVFSWNVMIEGFMGLGRVVDAKKLFDEMPQRDIVSWNSVMSGYFRNGFIEKTLEVFVLMVRCFECVPDAYSFACVMKTCASIKDLNLAMQVHGFAQKFEFFGDSVESSMIDMYIKCDMPEIAESIFLKLQNPNMFSWNSMIYGYSKLYGAQSALKLFDQMPKRDVVSWNMIISILSKHGNVMKTLDMFIEMCSQGFRPNSMTYASVLSSSASIYELTWGAHLHARIIRLQHSIDAYVGSSLIDLYAKCACFKNALGVFNEIKDHNIVSWTSLIGGAVYCRNEVEAFSLFKQMRQVPIASDQFTIATVLGACGGLKDVNIGTQIHAYSIQIGIDPLIPVANALITMYAKCGDSQSANNAFELMSHRDIISWTTMITSFSQNGSIEKAREYFDKMPERNVVSWNSMLAGYVNHGFWEDGLKIFVLMRQQGIKPDCITFVSSIGVCANAGMQKLGNQIVSQAEKFGFGSDVSVKNSIITMYSKCGRIEDAEKTFVSISTKNLISWNAMMAGYAQSGHGNQVIDTFEKMIGSGMIPDHISYVSVLSGCSHSGLVSEGHYYFDMLIKDHEIDPTCEHFACMVDLLGRAGLVEKAKDVIDKMPIKSNAAVWGALLGACRIHGNSTMAETALKNLVELDAEDSGSYVLLANLYSDLGNLENVSNVRRIMKDKGIRKNPGCSWIEVDNRVHVFTVDDTNHPRIKDVYNAISPIFTSRVTSWWSTTMKQQFDEQVFDVILDNGKGYRIEGDVYFSVDEFPEYRRLSGRKLEDNRAGERVAVDSRKKNPADFALWKFDWQKKNEEEKAREKE</sequence>
<evidence type="ECO:0000256" key="1">
    <source>
        <dbReference type="ARBA" id="ARBA00022598"/>
    </source>
</evidence>
<dbReference type="EMBL" id="SZYD01000013">
    <property type="protein sequence ID" value="KAD4385110.1"/>
    <property type="molecule type" value="Genomic_DNA"/>
</dbReference>
<dbReference type="Gene3D" id="3.40.50.620">
    <property type="entry name" value="HUPs"/>
    <property type="match status" value="1"/>
</dbReference>
<feature type="repeat" description="PPR" evidence="5">
    <location>
        <begin position="274"/>
        <end position="308"/>
    </location>
</feature>
<keyword evidence="8" id="KW-1185">Reference proteome</keyword>
<dbReference type="GO" id="GO:0016874">
    <property type="term" value="F:ligase activity"/>
    <property type="evidence" value="ECO:0007669"/>
    <property type="project" value="UniProtKB-KW"/>
</dbReference>
<keyword evidence="3" id="KW-0547">Nucleotide-binding</keyword>
<dbReference type="Pfam" id="PF01535">
    <property type="entry name" value="PPR"/>
    <property type="match status" value="6"/>
</dbReference>
<name>A0A5N6N5Z5_9ASTR</name>
<organism evidence="7 8">
    <name type="scientific">Mikania micrantha</name>
    <name type="common">bitter vine</name>
    <dbReference type="NCBI Taxonomy" id="192012"/>
    <lineage>
        <taxon>Eukaryota</taxon>
        <taxon>Viridiplantae</taxon>
        <taxon>Streptophyta</taxon>
        <taxon>Embryophyta</taxon>
        <taxon>Tracheophyta</taxon>
        <taxon>Spermatophyta</taxon>
        <taxon>Magnoliopsida</taxon>
        <taxon>eudicotyledons</taxon>
        <taxon>Gunneridae</taxon>
        <taxon>Pentapetalae</taxon>
        <taxon>asterids</taxon>
        <taxon>campanulids</taxon>
        <taxon>Asterales</taxon>
        <taxon>Asteraceae</taxon>
        <taxon>Asteroideae</taxon>
        <taxon>Heliantheae alliance</taxon>
        <taxon>Eupatorieae</taxon>
        <taxon>Mikania</taxon>
    </lineage>
</organism>
<evidence type="ECO:0000313" key="8">
    <source>
        <dbReference type="Proteomes" id="UP000326396"/>
    </source>
</evidence>
<dbReference type="OrthoDB" id="185373at2759"/>
<gene>
    <name evidence="7" type="ORF">E3N88_25278</name>
</gene>
<feature type="repeat" description="PPR" evidence="5">
    <location>
        <begin position="507"/>
        <end position="541"/>
    </location>
</feature>
<evidence type="ECO:0000256" key="5">
    <source>
        <dbReference type="PROSITE-ProRule" id="PRU00708"/>
    </source>
</evidence>
<proteinExistence type="predicted"/>
<protein>
    <recommendedName>
        <fullName evidence="6">tRNA synthetases class I catalytic domain-containing protein</fullName>
    </recommendedName>
</protein>
<evidence type="ECO:0000256" key="4">
    <source>
        <dbReference type="ARBA" id="ARBA00022840"/>
    </source>
</evidence>
<dbReference type="GO" id="GO:0003723">
    <property type="term" value="F:RNA binding"/>
    <property type="evidence" value="ECO:0007669"/>
    <property type="project" value="InterPro"/>
</dbReference>
<dbReference type="Proteomes" id="UP000326396">
    <property type="component" value="Linkage Group LG3"/>
</dbReference>
<dbReference type="InterPro" id="IPR046848">
    <property type="entry name" value="E_motif"/>
</dbReference>
<dbReference type="FunFam" id="1.25.40.10:FF:000442">
    <property type="entry name" value="Pentatricopeptide repeat-containing protein At3g49710"/>
    <property type="match status" value="1"/>
</dbReference>
<dbReference type="SUPFAM" id="SSF52374">
    <property type="entry name" value="Nucleotidylyl transferase"/>
    <property type="match status" value="1"/>
</dbReference>
<dbReference type="InterPro" id="IPR011990">
    <property type="entry name" value="TPR-like_helical_dom_sf"/>
</dbReference>
<comment type="caution">
    <text evidence="7">The sequence shown here is derived from an EMBL/GenBank/DDBJ whole genome shotgun (WGS) entry which is preliminary data.</text>
</comment>
<dbReference type="InterPro" id="IPR032678">
    <property type="entry name" value="tRNA-synt_1_cat_dom"/>
</dbReference>
<dbReference type="Pfam" id="PF20431">
    <property type="entry name" value="E_motif"/>
    <property type="match status" value="1"/>
</dbReference>
<dbReference type="Pfam" id="PF01406">
    <property type="entry name" value="tRNA-synt_1e"/>
    <property type="match status" value="1"/>
</dbReference>
<evidence type="ECO:0000256" key="3">
    <source>
        <dbReference type="ARBA" id="ARBA00022741"/>
    </source>
</evidence>
<keyword evidence="2" id="KW-0677">Repeat</keyword>
<dbReference type="InterPro" id="IPR002885">
    <property type="entry name" value="PPR_rpt"/>
</dbReference>
<dbReference type="FunFam" id="1.25.40.10:FF:000090">
    <property type="entry name" value="Pentatricopeptide repeat-containing protein, chloroplastic"/>
    <property type="match status" value="1"/>
</dbReference>
<dbReference type="InterPro" id="IPR046960">
    <property type="entry name" value="PPR_At4g14850-like_plant"/>
</dbReference>
<evidence type="ECO:0000313" key="7">
    <source>
        <dbReference type="EMBL" id="KAD4385110.1"/>
    </source>
</evidence>
<keyword evidence="4" id="KW-0067">ATP-binding</keyword>
<accession>A0A5N6N5Z5</accession>
<dbReference type="InterPro" id="IPR014729">
    <property type="entry name" value="Rossmann-like_a/b/a_fold"/>
</dbReference>
<dbReference type="AlphaFoldDB" id="A0A5N6N5Z5"/>
<dbReference type="Pfam" id="PF13041">
    <property type="entry name" value="PPR_2"/>
    <property type="match status" value="4"/>
</dbReference>
<dbReference type="FunFam" id="1.25.40.10:FF:000780">
    <property type="entry name" value="Pentatricopeptide repeat-containing protein isoform A"/>
    <property type="match status" value="1"/>
</dbReference>
<feature type="repeat" description="PPR" evidence="5">
    <location>
        <begin position="111"/>
        <end position="145"/>
    </location>
</feature>
<keyword evidence="1" id="KW-0436">Ligase</keyword>
<dbReference type="PANTHER" id="PTHR47926">
    <property type="entry name" value="PENTATRICOPEPTIDE REPEAT-CONTAINING PROTEIN"/>
    <property type="match status" value="1"/>
</dbReference>
<dbReference type="Gene3D" id="1.25.40.10">
    <property type="entry name" value="Tetratricopeptide repeat domain"/>
    <property type="match status" value="5"/>
</dbReference>
<evidence type="ECO:0000259" key="6">
    <source>
        <dbReference type="Pfam" id="PF01406"/>
    </source>
</evidence>
<dbReference type="PANTHER" id="PTHR47926:SF370">
    <property type="entry name" value="DYW DOMAIN-CONTAINING PROTEIN"/>
    <property type="match status" value="1"/>
</dbReference>
<feature type="repeat" description="PPR" evidence="5">
    <location>
        <begin position="476"/>
        <end position="506"/>
    </location>
</feature>
<evidence type="ECO:0000256" key="2">
    <source>
        <dbReference type="ARBA" id="ARBA00022737"/>
    </source>
</evidence>
<dbReference type="PROSITE" id="PS51375">
    <property type="entry name" value="PPR"/>
    <property type="match status" value="6"/>
</dbReference>
<dbReference type="GO" id="GO:0005524">
    <property type="term" value="F:ATP binding"/>
    <property type="evidence" value="ECO:0007669"/>
    <property type="project" value="UniProtKB-KW"/>
</dbReference>
<dbReference type="NCBIfam" id="TIGR00756">
    <property type="entry name" value="PPR"/>
    <property type="match status" value="6"/>
</dbReference>
<feature type="domain" description="tRNA synthetases class I catalytic" evidence="6">
    <location>
        <begin position="836"/>
        <end position="898"/>
    </location>
</feature>
<feature type="repeat" description="PPR" evidence="5">
    <location>
        <begin position="608"/>
        <end position="642"/>
    </location>
</feature>
<feature type="repeat" description="PPR" evidence="5">
    <location>
        <begin position="243"/>
        <end position="273"/>
    </location>
</feature>
<reference evidence="7 8" key="1">
    <citation type="submission" date="2019-05" db="EMBL/GenBank/DDBJ databases">
        <title>Mikania micrantha, genome provides insights into the molecular mechanism of rapid growth.</title>
        <authorList>
            <person name="Liu B."/>
        </authorList>
    </citation>
    <scope>NUCLEOTIDE SEQUENCE [LARGE SCALE GENOMIC DNA]</scope>
    <source>
        <strain evidence="7">NLD-2019</strain>
        <tissue evidence="7">Leaf</tissue>
    </source>
</reference>
<dbReference type="GO" id="GO:0009451">
    <property type="term" value="P:RNA modification"/>
    <property type="evidence" value="ECO:0007669"/>
    <property type="project" value="InterPro"/>
</dbReference>